<evidence type="ECO:0000313" key="2">
    <source>
        <dbReference type="EMBL" id="KAF3535403.1"/>
    </source>
</evidence>
<evidence type="ECO:0000313" key="3">
    <source>
        <dbReference type="Proteomes" id="UP000712600"/>
    </source>
</evidence>
<organism evidence="2 3">
    <name type="scientific">Brassica cretica</name>
    <name type="common">Mustard</name>
    <dbReference type="NCBI Taxonomy" id="69181"/>
    <lineage>
        <taxon>Eukaryota</taxon>
        <taxon>Viridiplantae</taxon>
        <taxon>Streptophyta</taxon>
        <taxon>Embryophyta</taxon>
        <taxon>Tracheophyta</taxon>
        <taxon>Spermatophyta</taxon>
        <taxon>Magnoliopsida</taxon>
        <taxon>eudicotyledons</taxon>
        <taxon>Gunneridae</taxon>
        <taxon>Pentapetalae</taxon>
        <taxon>rosids</taxon>
        <taxon>malvids</taxon>
        <taxon>Brassicales</taxon>
        <taxon>Brassicaceae</taxon>
        <taxon>Brassiceae</taxon>
        <taxon>Brassica</taxon>
    </lineage>
</organism>
<accession>A0A8S9Q6B6</accession>
<protein>
    <submittedName>
        <fullName evidence="2">Uncharacterized protein</fullName>
    </submittedName>
</protein>
<gene>
    <name evidence="2" type="ORF">F2Q69_00022409</name>
</gene>
<reference evidence="2" key="1">
    <citation type="submission" date="2019-12" db="EMBL/GenBank/DDBJ databases">
        <title>Genome sequencing and annotation of Brassica cretica.</title>
        <authorList>
            <person name="Studholme D.J."/>
            <person name="Sarris P."/>
        </authorList>
    </citation>
    <scope>NUCLEOTIDE SEQUENCE</scope>
    <source>
        <strain evidence="2">PFS-109/04</strain>
        <tissue evidence="2">Leaf</tissue>
    </source>
</reference>
<proteinExistence type="predicted"/>
<dbReference type="Proteomes" id="UP000712600">
    <property type="component" value="Unassembled WGS sequence"/>
</dbReference>
<dbReference type="EMBL" id="QGKX02001290">
    <property type="protein sequence ID" value="KAF3535403.1"/>
    <property type="molecule type" value="Genomic_DNA"/>
</dbReference>
<sequence>MTPMRLRLHMGSSFFFIFGTMRPHRNPEKLSNESFKERRTPYQSSLANGRSCSPSWTQDGYSSAVRRDGPKTDSAQPFAELDKPSLTNGRAGSTETLLRLVLVTPLLKLHRTHSCFVSIGGIVGTLQFKNRGNSSFLEGHSY</sequence>
<evidence type="ECO:0000256" key="1">
    <source>
        <dbReference type="SAM" id="MobiDB-lite"/>
    </source>
</evidence>
<feature type="region of interest" description="Disordered" evidence="1">
    <location>
        <begin position="27"/>
        <end position="90"/>
    </location>
</feature>
<comment type="caution">
    <text evidence="2">The sequence shown here is derived from an EMBL/GenBank/DDBJ whole genome shotgun (WGS) entry which is preliminary data.</text>
</comment>
<feature type="compositionally biased region" description="Basic and acidic residues" evidence="1">
    <location>
        <begin position="27"/>
        <end position="40"/>
    </location>
</feature>
<dbReference type="AlphaFoldDB" id="A0A8S9Q6B6"/>
<feature type="compositionally biased region" description="Polar residues" evidence="1">
    <location>
        <begin position="41"/>
        <end position="61"/>
    </location>
</feature>
<name>A0A8S9Q6B6_BRACR</name>